<dbReference type="AlphaFoldDB" id="A0AAV7L9F0"/>
<feature type="compositionally biased region" description="Basic and acidic residues" evidence="1">
    <location>
        <begin position="79"/>
        <end position="89"/>
    </location>
</feature>
<name>A0AAV7L9F0_PLEWA</name>
<evidence type="ECO:0000256" key="1">
    <source>
        <dbReference type="SAM" id="MobiDB-lite"/>
    </source>
</evidence>
<feature type="region of interest" description="Disordered" evidence="1">
    <location>
        <begin position="1"/>
        <end position="89"/>
    </location>
</feature>
<dbReference type="EMBL" id="JANPWB010000015">
    <property type="protein sequence ID" value="KAJ1088185.1"/>
    <property type="molecule type" value="Genomic_DNA"/>
</dbReference>
<dbReference type="Proteomes" id="UP001066276">
    <property type="component" value="Chromosome 11"/>
</dbReference>
<protein>
    <submittedName>
        <fullName evidence="2">Uncharacterized protein</fullName>
    </submittedName>
</protein>
<evidence type="ECO:0000313" key="3">
    <source>
        <dbReference type="Proteomes" id="UP001066276"/>
    </source>
</evidence>
<comment type="caution">
    <text evidence="2">The sequence shown here is derived from an EMBL/GenBank/DDBJ whole genome shotgun (WGS) entry which is preliminary data.</text>
</comment>
<proteinExistence type="predicted"/>
<accession>A0AAV7L9F0</accession>
<evidence type="ECO:0000313" key="2">
    <source>
        <dbReference type="EMBL" id="KAJ1088185.1"/>
    </source>
</evidence>
<gene>
    <name evidence="2" type="ORF">NDU88_001344</name>
</gene>
<sequence>MVAPSQSECSYIWAHPTLHPPHGRARESAAVSSPGTRHRGLEPGTHDKEGPTHPGVTARAGPVPGRCRSNPAALSSRLPRAERREAQQA</sequence>
<reference evidence="2" key="1">
    <citation type="journal article" date="2022" name="bioRxiv">
        <title>Sequencing and chromosome-scale assembly of the giantPleurodeles waltlgenome.</title>
        <authorList>
            <person name="Brown T."/>
            <person name="Elewa A."/>
            <person name="Iarovenko S."/>
            <person name="Subramanian E."/>
            <person name="Araus A.J."/>
            <person name="Petzold A."/>
            <person name="Susuki M."/>
            <person name="Suzuki K.-i.T."/>
            <person name="Hayashi T."/>
            <person name="Toyoda A."/>
            <person name="Oliveira C."/>
            <person name="Osipova E."/>
            <person name="Leigh N.D."/>
            <person name="Simon A."/>
            <person name="Yun M.H."/>
        </authorList>
    </citation>
    <scope>NUCLEOTIDE SEQUENCE</scope>
    <source>
        <strain evidence="2">20211129_DDA</strain>
        <tissue evidence="2">Liver</tissue>
    </source>
</reference>
<feature type="compositionally biased region" description="Basic and acidic residues" evidence="1">
    <location>
        <begin position="39"/>
        <end position="51"/>
    </location>
</feature>
<keyword evidence="3" id="KW-1185">Reference proteome</keyword>
<organism evidence="2 3">
    <name type="scientific">Pleurodeles waltl</name>
    <name type="common">Iberian ribbed newt</name>
    <dbReference type="NCBI Taxonomy" id="8319"/>
    <lineage>
        <taxon>Eukaryota</taxon>
        <taxon>Metazoa</taxon>
        <taxon>Chordata</taxon>
        <taxon>Craniata</taxon>
        <taxon>Vertebrata</taxon>
        <taxon>Euteleostomi</taxon>
        <taxon>Amphibia</taxon>
        <taxon>Batrachia</taxon>
        <taxon>Caudata</taxon>
        <taxon>Salamandroidea</taxon>
        <taxon>Salamandridae</taxon>
        <taxon>Pleurodelinae</taxon>
        <taxon>Pleurodeles</taxon>
    </lineage>
</organism>